<evidence type="ECO:0000313" key="3">
    <source>
        <dbReference type="Proteomes" id="UP000273675"/>
    </source>
</evidence>
<reference evidence="2 3" key="1">
    <citation type="submission" date="2018-10" db="EMBL/GenBank/DDBJ databases">
        <title>Genomic Encyclopedia of Type Strains, Phase IV (KMG-IV): sequencing the most valuable type-strain genomes for metagenomic binning, comparative biology and taxonomic classification.</title>
        <authorList>
            <person name="Goeker M."/>
        </authorList>
    </citation>
    <scope>NUCLEOTIDE SEQUENCE [LARGE SCALE GENOMIC DNA]</scope>
    <source>
        <strain evidence="2 3">DSM 4734</strain>
    </source>
</reference>
<dbReference type="Proteomes" id="UP000273675">
    <property type="component" value="Unassembled WGS sequence"/>
</dbReference>
<proteinExistence type="predicted"/>
<evidence type="ECO:0000313" key="2">
    <source>
        <dbReference type="EMBL" id="RKR03958.1"/>
    </source>
</evidence>
<protein>
    <submittedName>
        <fullName evidence="2">Uncharacterized protein</fullName>
    </submittedName>
</protein>
<name>A0A495DM15_9PROT</name>
<comment type="caution">
    <text evidence="2">The sequence shown here is derived from an EMBL/GenBank/DDBJ whole genome shotgun (WGS) entry which is preliminary data.</text>
</comment>
<keyword evidence="1" id="KW-1133">Transmembrane helix</keyword>
<evidence type="ECO:0000256" key="1">
    <source>
        <dbReference type="SAM" id="Phobius"/>
    </source>
</evidence>
<sequence>MRSRIKLYFYLAAFLSGSLVLLFGGPSATL</sequence>
<gene>
    <name evidence="2" type="ORF">C7435_0401</name>
</gene>
<keyword evidence="1" id="KW-0472">Membrane</keyword>
<organism evidence="2 3">
    <name type="scientific">Maricaulis maris</name>
    <dbReference type="NCBI Taxonomy" id="74318"/>
    <lineage>
        <taxon>Bacteria</taxon>
        <taxon>Pseudomonadati</taxon>
        <taxon>Pseudomonadota</taxon>
        <taxon>Alphaproteobacteria</taxon>
        <taxon>Maricaulales</taxon>
        <taxon>Maricaulaceae</taxon>
        <taxon>Maricaulis</taxon>
    </lineage>
</organism>
<dbReference type="AlphaFoldDB" id="A0A495DM15"/>
<accession>A0A495DM15</accession>
<keyword evidence="1" id="KW-0812">Transmembrane</keyword>
<dbReference type="EMBL" id="RBIM01000001">
    <property type="protein sequence ID" value="RKR03958.1"/>
    <property type="molecule type" value="Genomic_DNA"/>
</dbReference>
<feature type="transmembrane region" description="Helical" evidence="1">
    <location>
        <begin position="7"/>
        <end position="25"/>
    </location>
</feature>